<sequence length="366" mass="41224">MDRGDCLRALDRLYHVAFLSRDWRIKILSELIEERVDAPEREPLYLRIVGARLSNLLRLIRESGLPVYEREVGYKEIHRQLIIMIGISGGLSSQEIVAITGHEKAQVSRAIKPLETAGLMERERLRAKLTLLPPGRRIYERIMAIGRSRDGVLTNGIAPADLKRFAALCEQLTVQAAQLYAEERQLSAEAGIINALSQPPLPSSWSTGADGRPIRPPPSNLITPRIISLVAYLKRSAMLAYQRAFGLSHFQWQVLSIIGESPPMPLARLIQLMARDKSQIGRTVGHLEQAGLVVRSRPTRRRDIMLETTAEGAAMFEKMYQLAACREQRLWSGQEPGERMFFISIIDALTENARQMIEDGKARDQS</sequence>
<protein>
    <submittedName>
        <fullName evidence="2">DNA-binding MarR family transcriptional regulator</fullName>
    </submittedName>
</protein>
<dbReference type="PROSITE" id="PS50995">
    <property type="entry name" value="HTH_MARR_2"/>
    <property type="match status" value="1"/>
</dbReference>
<evidence type="ECO:0000313" key="2">
    <source>
        <dbReference type="EMBL" id="MBB5984988.1"/>
    </source>
</evidence>
<evidence type="ECO:0000313" key="3">
    <source>
        <dbReference type="Proteomes" id="UP001138540"/>
    </source>
</evidence>
<proteinExistence type="predicted"/>
<dbReference type="SUPFAM" id="SSF46785">
    <property type="entry name" value="Winged helix' DNA-binding domain"/>
    <property type="match status" value="2"/>
</dbReference>
<dbReference type="InterPro" id="IPR036388">
    <property type="entry name" value="WH-like_DNA-bd_sf"/>
</dbReference>
<name>A0ABR6NCJ0_9SPHN</name>
<dbReference type="GO" id="GO:0003677">
    <property type="term" value="F:DNA binding"/>
    <property type="evidence" value="ECO:0007669"/>
    <property type="project" value="UniProtKB-KW"/>
</dbReference>
<dbReference type="PANTHER" id="PTHR33164">
    <property type="entry name" value="TRANSCRIPTIONAL REGULATOR, MARR FAMILY"/>
    <property type="match status" value="1"/>
</dbReference>
<dbReference type="InterPro" id="IPR039422">
    <property type="entry name" value="MarR/SlyA-like"/>
</dbReference>
<evidence type="ECO:0000259" key="1">
    <source>
        <dbReference type="PROSITE" id="PS50995"/>
    </source>
</evidence>
<keyword evidence="2" id="KW-0238">DNA-binding</keyword>
<dbReference type="EMBL" id="JACHKA010000001">
    <property type="protein sequence ID" value="MBB5984988.1"/>
    <property type="molecule type" value="Genomic_DNA"/>
</dbReference>
<dbReference type="Pfam" id="PF12802">
    <property type="entry name" value="MarR_2"/>
    <property type="match status" value="2"/>
</dbReference>
<keyword evidence="3" id="KW-1185">Reference proteome</keyword>
<organism evidence="2 3">
    <name type="scientific">Sphingobium lignivorans</name>
    <dbReference type="NCBI Taxonomy" id="2735886"/>
    <lineage>
        <taxon>Bacteria</taxon>
        <taxon>Pseudomonadati</taxon>
        <taxon>Pseudomonadota</taxon>
        <taxon>Alphaproteobacteria</taxon>
        <taxon>Sphingomonadales</taxon>
        <taxon>Sphingomonadaceae</taxon>
        <taxon>Sphingobium</taxon>
    </lineage>
</organism>
<dbReference type="PANTHER" id="PTHR33164:SF95">
    <property type="entry name" value="TRANSCRIPTIONAL REGULATOR"/>
    <property type="match status" value="1"/>
</dbReference>
<dbReference type="SMART" id="SM00347">
    <property type="entry name" value="HTH_MARR"/>
    <property type="match status" value="2"/>
</dbReference>
<dbReference type="RefSeq" id="WP_184150794.1">
    <property type="nucleotide sequence ID" value="NZ_JACHKA010000001.1"/>
</dbReference>
<dbReference type="InterPro" id="IPR000835">
    <property type="entry name" value="HTH_MarR-typ"/>
</dbReference>
<gene>
    <name evidence="2" type="ORF">HNP60_000962</name>
</gene>
<dbReference type="InterPro" id="IPR036390">
    <property type="entry name" value="WH_DNA-bd_sf"/>
</dbReference>
<dbReference type="Proteomes" id="UP001138540">
    <property type="component" value="Unassembled WGS sequence"/>
</dbReference>
<comment type="caution">
    <text evidence="2">The sequence shown here is derived from an EMBL/GenBank/DDBJ whole genome shotgun (WGS) entry which is preliminary data.</text>
</comment>
<feature type="domain" description="HTH marR-type" evidence="1">
    <location>
        <begin position="219"/>
        <end position="351"/>
    </location>
</feature>
<accession>A0ABR6NCJ0</accession>
<dbReference type="Gene3D" id="1.10.10.10">
    <property type="entry name" value="Winged helix-like DNA-binding domain superfamily/Winged helix DNA-binding domain"/>
    <property type="match status" value="2"/>
</dbReference>
<reference evidence="2 3" key="1">
    <citation type="submission" date="2020-08" db="EMBL/GenBank/DDBJ databases">
        <title>Exploring microbial biodiversity for novel pathways involved in the catabolism of aromatic compounds derived from lignin.</title>
        <authorList>
            <person name="Elkins J."/>
        </authorList>
    </citation>
    <scope>NUCLEOTIDE SEQUENCE [LARGE SCALE GENOMIC DNA]</scope>
    <source>
        <strain evidence="2 3">B1D3A</strain>
    </source>
</reference>